<feature type="transmembrane region" description="Helical" evidence="2">
    <location>
        <begin position="813"/>
        <end position="832"/>
    </location>
</feature>
<feature type="transmembrane region" description="Helical" evidence="2">
    <location>
        <begin position="271"/>
        <end position="291"/>
    </location>
</feature>
<feature type="transmembrane region" description="Helical" evidence="2">
    <location>
        <begin position="418"/>
        <end position="440"/>
    </location>
</feature>
<dbReference type="Proteomes" id="UP000325529">
    <property type="component" value="Chromosome"/>
</dbReference>
<evidence type="ECO:0000313" key="4">
    <source>
        <dbReference type="Proteomes" id="UP000325529"/>
    </source>
</evidence>
<dbReference type="AlphaFoldDB" id="A0A5J6G376"/>
<feature type="transmembrane region" description="Helical" evidence="2">
    <location>
        <begin position="312"/>
        <end position="339"/>
    </location>
</feature>
<feature type="region of interest" description="Disordered" evidence="1">
    <location>
        <begin position="918"/>
        <end position="938"/>
    </location>
</feature>
<reference evidence="3 4" key="1">
    <citation type="submission" date="2017-09" db="EMBL/GenBank/DDBJ databases">
        <authorList>
            <person name="Lee N."/>
            <person name="Cho B.-K."/>
        </authorList>
    </citation>
    <scope>NUCLEOTIDE SEQUENCE [LARGE SCALE GENOMIC DNA]</scope>
    <source>
        <strain evidence="3 4">ATCC 12853</strain>
    </source>
</reference>
<feature type="transmembrane region" description="Helical" evidence="2">
    <location>
        <begin position="491"/>
        <end position="512"/>
    </location>
</feature>
<protein>
    <submittedName>
        <fullName evidence="3">Uncharacterized protein</fullName>
    </submittedName>
</protein>
<feature type="transmembrane region" description="Helical" evidence="2">
    <location>
        <begin position="452"/>
        <end position="471"/>
    </location>
</feature>
<gene>
    <name evidence="3" type="ORF">CP970_03055</name>
</gene>
<accession>A0A5J6G376</accession>
<feature type="transmembrane region" description="Helical" evidence="2">
    <location>
        <begin position="885"/>
        <end position="912"/>
    </location>
</feature>
<feature type="transmembrane region" description="Helical" evidence="2">
    <location>
        <begin position="393"/>
        <end position="412"/>
    </location>
</feature>
<feature type="transmembrane region" description="Helical" evidence="2">
    <location>
        <begin position="359"/>
        <end position="381"/>
    </location>
</feature>
<keyword evidence="2" id="KW-1133">Transmembrane helix</keyword>
<keyword evidence="2" id="KW-0812">Transmembrane</keyword>
<feature type="transmembrane region" description="Helical" evidence="2">
    <location>
        <begin position="844"/>
        <end position="864"/>
    </location>
</feature>
<evidence type="ECO:0000313" key="3">
    <source>
        <dbReference type="EMBL" id="QEU90020.1"/>
    </source>
</evidence>
<sequence length="938" mass="100657">MRAVRLLLVCAAVTGCAVWGADRWGDAARQQLFTEEREELSAPDPDELPERSAKFPAGPQDTTPWLPRRGSGGDIAVRVTHHGTKDWRVTSRMRLSLRADDPLVETLRTEPERMAEVAYVLPGGYATAQPLANMESGNEDQPNLEGLPGWCTVSQPTKGGRVTVTAEHTVTSTGLTGDRLAPFSLGERVPDGDEGFVPRLPGRWTWSLSLPREWGMEVKGRPDRQTAHSVRFRLTQREEVGEAISVSARLLPPYAEIPEDEEEETDAAPRYQAALSLLALLLALGGTLLGLRRAPGGTARLLRRTRQATVAACLLLGAAIGAVLEDLYLPRWSILYWVWGSQWFENTDLDTYTLPVQARAQGTLLGVLLFALPVLVTSFGYRLRTALPPPPRTVLTVTAPAAALVLLSWVMGGLQWTWPVAQCLLCATLAAAAVLGLLLLPSRGWNPRPRAVPLAAAAWSGVSSTIVLQALPRDLWQSYPGELFILTRLSLVASWLAVSVMLAPWVIALLTLAPPRTSPGPAIGRRLVLGVLVITACLPWWTALREEVSGSMPVTSALLLQLVGQSPGDRMLLGVRVLAPALQLIWLVVTALLLFHLHNTGTTRGHWHPSARASCVLLLVLAASSTVLGAPESWLPYWTTGAALATAWGGGLLLLPRGRARQAARLHARTGATHTRLVAALARALLFAEGRHRFLTSSRATLADTSLPANTWDEKWQSLKEPTAADAARETARLRAAALGSSAGRPAWANGVTATAATALLTLPWSVWTASQAHGYSGVPEAVTVAGGPTCVWLAHGFTYGYLYSWLRGNSPVAKAGGLWTVMTTVQLLLLVPKLQTPGEATTLSVFLLLAQSTVMALGLGLYWEIRLVRRADLLWGHIRNFRRLSSLATPVSAVLVAAIAAAVTVLATAWANDVTAPVETPSPSQSSSPSPSPGASP</sequence>
<organism evidence="3 4">
    <name type="scientific">Streptomyces kanamyceticus</name>
    <dbReference type="NCBI Taxonomy" id="1967"/>
    <lineage>
        <taxon>Bacteria</taxon>
        <taxon>Bacillati</taxon>
        <taxon>Actinomycetota</taxon>
        <taxon>Actinomycetes</taxon>
        <taxon>Kitasatosporales</taxon>
        <taxon>Streptomycetaceae</taxon>
        <taxon>Streptomyces</taxon>
    </lineage>
</organism>
<evidence type="ECO:0000256" key="1">
    <source>
        <dbReference type="SAM" id="MobiDB-lite"/>
    </source>
</evidence>
<feature type="transmembrane region" description="Helical" evidence="2">
    <location>
        <begin position="609"/>
        <end position="629"/>
    </location>
</feature>
<keyword evidence="4" id="KW-1185">Reference proteome</keyword>
<name>A0A5J6G376_STRKN</name>
<feature type="transmembrane region" description="Helical" evidence="2">
    <location>
        <begin position="524"/>
        <end position="543"/>
    </location>
</feature>
<proteinExistence type="predicted"/>
<dbReference type="PROSITE" id="PS51257">
    <property type="entry name" value="PROKAR_LIPOPROTEIN"/>
    <property type="match status" value="1"/>
</dbReference>
<evidence type="ECO:0000256" key="2">
    <source>
        <dbReference type="SAM" id="Phobius"/>
    </source>
</evidence>
<dbReference type="EMBL" id="CP023699">
    <property type="protein sequence ID" value="QEU90020.1"/>
    <property type="molecule type" value="Genomic_DNA"/>
</dbReference>
<feature type="transmembrane region" description="Helical" evidence="2">
    <location>
        <begin position="635"/>
        <end position="655"/>
    </location>
</feature>
<feature type="transmembrane region" description="Helical" evidence="2">
    <location>
        <begin position="577"/>
        <end position="597"/>
    </location>
</feature>
<keyword evidence="2" id="KW-0472">Membrane</keyword>
<dbReference type="KEGG" id="ska:CP970_03055"/>
<feature type="region of interest" description="Disordered" evidence="1">
    <location>
        <begin position="36"/>
        <end position="74"/>
    </location>
</feature>